<evidence type="ECO:0000313" key="5">
    <source>
        <dbReference type="EMBL" id="JAU71120.1"/>
    </source>
</evidence>
<dbReference type="EMBL" id="GEVL01006221">
    <property type="protein sequence ID" value="JAU71120.1"/>
    <property type="molecule type" value="Transcribed_RNA"/>
</dbReference>
<name>A0A1J3HVD4_NOCCA</name>
<dbReference type="GO" id="GO:0051087">
    <property type="term" value="F:protein-folding chaperone binding"/>
    <property type="evidence" value="ECO:0007669"/>
    <property type="project" value="TreeGrafter"/>
</dbReference>
<dbReference type="GO" id="GO:0006457">
    <property type="term" value="P:protein folding"/>
    <property type="evidence" value="ECO:0007669"/>
    <property type="project" value="InterPro"/>
</dbReference>
<evidence type="ECO:0000259" key="3">
    <source>
        <dbReference type="Pfam" id="PF01556"/>
    </source>
</evidence>
<reference evidence="5" key="1">
    <citation type="submission" date="2016-07" db="EMBL/GenBank/DDBJ databases">
        <title>De novo transcriptome assembly of four accessions of the metal hyperaccumulator plant Noccaea caerulescens.</title>
        <authorList>
            <person name="Blande D."/>
            <person name="Halimaa P."/>
            <person name="Tervahauta A.I."/>
            <person name="Aarts M.G."/>
            <person name="Karenlampi S.O."/>
        </authorList>
    </citation>
    <scope>NUCLEOTIDE SEQUENCE</scope>
</reference>
<dbReference type="PANTHER" id="PTHR24078">
    <property type="entry name" value="DNAJ HOMOLOG SUBFAMILY C MEMBER"/>
    <property type="match status" value="1"/>
</dbReference>
<protein>
    <submittedName>
        <fullName evidence="5">DnaJ-like protein subfamily B member 1</fullName>
    </submittedName>
</protein>
<proteinExistence type="predicted"/>
<gene>
    <name evidence="4" type="ORF">LC_TR2694_c3_g1_i1_g.10673</name>
    <name evidence="5" type="ORF">LE_TR4488_c1_g1_i1_g.14825</name>
</gene>
<dbReference type="FunFam" id="2.60.260.20:FF:000002">
    <property type="entry name" value="Dnaj homolog subfamily b member"/>
    <property type="match status" value="1"/>
</dbReference>
<feature type="domain" description="Chaperone DnaJ C-terminal" evidence="3">
    <location>
        <begin position="107"/>
        <end position="264"/>
    </location>
</feature>
<feature type="region of interest" description="Disordered" evidence="2">
    <location>
        <begin position="84"/>
        <end position="103"/>
    </location>
</feature>
<accession>A0A1J3HVD4</accession>
<dbReference type="InterPro" id="IPR002939">
    <property type="entry name" value="DnaJ_C"/>
</dbReference>
<dbReference type="SUPFAM" id="SSF49493">
    <property type="entry name" value="HSP40/DnaJ peptide-binding domain"/>
    <property type="match status" value="2"/>
</dbReference>
<dbReference type="InterPro" id="IPR051339">
    <property type="entry name" value="DnaJ_subfamily_B"/>
</dbReference>
<feature type="compositionally biased region" description="Basic and acidic residues" evidence="2">
    <location>
        <begin position="1"/>
        <end position="10"/>
    </location>
</feature>
<dbReference type="EMBL" id="GEVK01019809">
    <property type="protein sequence ID" value="JAU33023.1"/>
    <property type="molecule type" value="Transcribed_RNA"/>
</dbReference>
<dbReference type="GO" id="GO:0051082">
    <property type="term" value="F:unfolded protein binding"/>
    <property type="evidence" value="ECO:0007669"/>
    <property type="project" value="InterPro"/>
</dbReference>
<dbReference type="CDD" id="cd10747">
    <property type="entry name" value="DnaJ_C"/>
    <property type="match status" value="1"/>
</dbReference>
<sequence>MNSTKRKDNIDENSTLNDAWAAAQQRSYSTPRDRDNIFAEFFGVPGDTFDGGSSTFFDGGGSKRTADDIFEEFFHCGGRTAGDGGGDGRFKSSEAGSRGNKKKAPAIESKLACTLEELYEGASKKMRISRVVRDVFGNSQTVEEILKIDLKPGWKKGTKITFQEKGNQEPGVIPADLIFVVDEKPHSVYKRDGNDLIVEKKISLIAALTGLTIGLTTLDGRNLTIPVLDIVKPGQEIVIPNEGMPTKDSSKRGDLRINFEILFPSRRTSEQKNDLKRALA</sequence>
<dbReference type="AlphaFoldDB" id="A0A1J3HVD4"/>
<dbReference type="GO" id="GO:0005829">
    <property type="term" value="C:cytosol"/>
    <property type="evidence" value="ECO:0007669"/>
    <property type="project" value="TreeGrafter"/>
</dbReference>
<evidence type="ECO:0000256" key="2">
    <source>
        <dbReference type="SAM" id="MobiDB-lite"/>
    </source>
</evidence>
<dbReference type="FunFam" id="2.60.260.20:FF:000006">
    <property type="entry name" value="DnaJ subfamily B member 13"/>
    <property type="match status" value="1"/>
</dbReference>
<evidence type="ECO:0000256" key="1">
    <source>
        <dbReference type="ARBA" id="ARBA00023186"/>
    </source>
</evidence>
<dbReference type="InterPro" id="IPR008971">
    <property type="entry name" value="HSP40/DnaJ_pept-bd"/>
</dbReference>
<dbReference type="Pfam" id="PF01556">
    <property type="entry name" value="DnaJ_C"/>
    <property type="match status" value="1"/>
</dbReference>
<dbReference type="PANTHER" id="PTHR24078:SF565">
    <property type="entry name" value="DNAJ HEAT SHOCK FAMILY PROTEIN"/>
    <property type="match status" value="1"/>
</dbReference>
<feature type="region of interest" description="Disordered" evidence="2">
    <location>
        <begin position="1"/>
        <end position="30"/>
    </location>
</feature>
<keyword evidence="1" id="KW-0143">Chaperone</keyword>
<dbReference type="Gene3D" id="2.60.260.20">
    <property type="entry name" value="Urease metallochaperone UreE, N-terminal domain"/>
    <property type="match status" value="2"/>
</dbReference>
<organism evidence="5">
    <name type="scientific">Noccaea caerulescens</name>
    <name type="common">Alpine penny-cress</name>
    <name type="synonym">Thlaspi caerulescens</name>
    <dbReference type="NCBI Taxonomy" id="107243"/>
    <lineage>
        <taxon>Eukaryota</taxon>
        <taxon>Viridiplantae</taxon>
        <taxon>Streptophyta</taxon>
        <taxon>Embryophyta</taxon>
        <taxon>Tracheophyta</taxon>
        <taxon>Spermatophyta</taxon>
        <taxon>Magnoliopsida</taxon>
        <taxon>eudicotyledons</taxon>
        <taxon>Gunneridae</taxon>
        <taxon>Pentapetalae</taxon>
        <taxon>rosids</taxon>
        <taxon>malvids</taxon>
        <taxon>Brassicales</taxon>
        <taxon>Brassicaceae</taxon>
        <taxon>Coluteocarpeae</taxon>
        <taxon>Noccaea</taxon>
    </lineage>
</organism>
<evidence type="ECO:0000313" key="4">
    <source>
        <dbReference type="EMBL" id="JAU33023.1"/>
    </source>
</evidence>